<comment type="caution">
    <text evidence="1">The sequence shown here is derived from an EMBL/GenBank/DDBJ whole genome shotgun (WGS) entry which is preliminary data.</text>
</comment>
<name>A0A7X9RLJ0_9ENTE</name>
<proteinExistence type="predicted"/>
<dbReference type="Proteomes" id="UP000588071">
    <property type="component" value="Unassembled WGS sequence"/>
</dbReference>
<protein>
    <submittedName>
        <fullName evidence="1">Transposase</fullName>
    </submittedName>
</protein>
<dbReference type="AlphaFoldDB" id="A0A7X9RLJ0"/>
<evidence type="ECO:0000313" key="2">
    <source>
        <dbReference type="Proteomes" id="UP000588071"/>
    </source>
</evidence>
<evidence type="ECO:0000313" key="1">
    <source>
        <dbReference type="EMBL" id="NME50607.1"/>
    </source>
</evidence>
<accession>A0A7X9RLJ0</accession>
<dbReference type="EMBL" id="JABAFV010000022">
    <property type="protein sequence ID" value="NME50607.1"/>
    <property type="molecule type" value="Genomic_DNA"/>
</dbReference>
<sequence>MRVYHYSVRIGHGKATFPTVTLRSLLKSLAFHKGHGVQFLWLATSQTYLSTLFNCQRSQKK</sequence>
<organism evidence="1 2">
    <name type="scientific">Enterococcus cecorum</name>
    <dbReference type="NCBI Taxonomy" id="44008"/>
    <lineage>
        <taxon>Bacteria</taxon>
        <taxon>Bacillati</taxon>
        <taxon>Bacillota</taxon>
        <taxon>Bacilli</taxon>
        <taxon>Lactobacillales</taxon>
        <taxon>Enterococcaceae</taxon>
        <taxon>Enterococcus</taxon>
    </lineage>
</organism>
<gene>
    <name evidence="1" type="ORF">HF857_10370</name>
</gene>
<reference evidence="1 2" key="1">
    <citation type="submission" date="2020-04" db="EMBL/GenBank/DDBJ databases">
        <authorList>
            <person name="Hitch T.C.A."/>
            <person name="Wylensek D."/>
            <person name="Clavel T."/>
        </authorList>
    </citation>
    <scope>NUCLEOTIDE SEQUENCE [LARGE SCALE GENOMIC DNA]</scope>
    <source>
        <strain evidence="1 2">WCA-380-WT-3C</strain>
    </source>
</reference>